<evidence type="ECO:0000313" key="4">
    <source>
        <dbReference type="Proteomes" id="UP000197781"/>
    </source>
</evidence>
<sequence>MGIHGDGCNCGQTQVTQNSCTVENARVFGMASTETIFPKTIKVPVTLAETAVVVCVEANVHLERPALEIIRVLKSVILEQCELVPTFNPLSAKLFVSGFIRKNIEYTTVDQVTGTAVCGDVRHTTALIPFDFCTDLTFPATGPTLQLAPDFESHGEYLNKSGHAAKINVGLFGNRKVYNERPYCELVFTEFTELDIGLENKRCKDTTKTFSTVREKIVLRLGIKVLQDQQVPIPTTPPPTPPPKPTFPPPCKPTCPPKKKW</sequence>
<dbReference type="NCBIfam" id="NF045794">
    <property type="entry name" value="CsxC_fam"/>
    <property type="match status" value="1"/>
</dbReference>
<feature type="region of interest" description="Disordered" evidence="1">
    <location>
        <begin position="229"/>
        <end position="261"/>
    </location>
</feature>
<dbReference type="InterPro" id="IPR054845">
    <property type="entry name" value="Exosporium_prot_C"/>
</dbReference>
<dbReference type="KEGG" id="bfm:BP422_10420"/>
<organism evidence="3 4">
    <name type="scientific">Brevibacillus formosus</name>
    <dbReference type="NCBI Taxonomy" id="54913"/>
    <lineage>
        <taxon>Bacteria</taxon>
        <taxon>Bacillati</taxon>
        <taxon>Bacillota</taxon>
        <taxon>Bacilli</taxon>
        <taxon>Bacillales</taxon>
        <taxon>Paenibacillaceae</taxon>
        <taxon>Brevibacillus</taxon>
    </lineage>
</organism>
<gene>
    <name evidence="3" type="ORF">BP422_10420</name>
</gene>
<proteinExistence type="predicted"/>
<reference evidence="3 4" key="1">
    <citation type="submission" date="2016-11" db="EMBL/GenBank/DDBJ databases">
        <authorList>
            <person name="Jaros S."/>
            <person name="Januszkiewicz K."/>
            <person name="Wedrychowicz H."/>
        </authorList>
    </citation>
    <scope>NUCLEOTIDE SEQUENCE [LARGE SCALE GENOMIC DNA]</scope>
    <source>
        <strain evidence="3 4">NF2</strain>
    </source>
</reference>
<evidence type="ECO:0000259" key="2">
    <source>
        <dbReference type="Pfam" id="PF25250"/>
    </source>
</evidence>
<feature type="domain" description="DUF7852" evidence="2">
    <location>
        <begin position="40"/>
        <end position="111"/>
    </location>
</feature>
<protein>
    <recommendedName>
        <fullName evidence="2">DUF7852 domain-containing protein</fullName>
    </recommendedName>
</protein>
<dbReference type="RefSeq" id="WP_088907715.1">
    <property type="nucleotide sequence ID" value="NZ_CP018145.1"/>
</dbReference>
<dbReference type="EMBL" id="CP018145">
    <property type="protein sequence ID" value="ASJ53919.1"/>
    <property type="molecule type" value="Genomic_DNA"/>
</dbReference>
<dbReference type="Pfam" id="PF25250">
    <property type="entry name" value="DUF7852"/>
    <property type="match status" value="1"/>
</dbReference>
<dbReference type="InterPro" id="IPR057174">
    <property type="entry name" value="DUF7852"/>
</dbReference>
<feature type="compositionally biased region" description="Pro residues" evidence="1">
    <location>
        <begin position="234"/>
        <end position="261"/>
    </location>
</feature>
<evidence type="ECO:0000256" key="1">
    <source>
        <dbReference type="SAM" id="MobiDB-lite"/>
    </source>
</evidence>
<evidence type="ECO:0000313" key="3">
    <source>
        <dbReference type="EMBL" id="ASJ53919.1"/>
    </source>
</evidence>
<dbReference type="Proteomes" id="UP000197781">
    <property type="component" value="Chromosome"/>
</dbReference>
<name>A0A220MGI8_9BACL</name>
<accession>A0A220MGI8</accession>
<dbReference type="AlphaFoldDB" id="A0A220MGI8"/>